<name>A0ABM7RF06_9BACT</name>
<accession>A0ABM7RF06</accession>
<keyword evidence="4" id="KW-1185">Reference proteome</keyword>
<proteinExistence type="predicted"/>
<feature type="compositionally biased region" description="Basic and acidic residues" evidence="1">
    <location>
        <begin position="48"/>
        <end position="62"/>
    </location>
</feature>
<feature type="compositionally biased region" description="Basic and acidic residues" evidence="1">
    <location>
        <begin position="77"/>
        <end position="91"/>
    </location>
</feature>
<dbReference type="EMBL" id="AP024702">
    <property type="protein sequence ID" value="BCX46274.1"/>
    <property type="molecule type" value="Genomic_DNA"/>
</dbReference>
<dbReference type="Proteomes" id="UP001374893">
    <property type="component" value="Chromosome"/>
</dbReference>
<keyword evidence="2" id="KW-0812">Transmembrane</keyword>
<feature type="transmembrane region" description="Helical" evidence="2">
    <location>
        <begin position="12"/>
        <end position="30"/>
    </location>
</feature>
<reference evidence="3 4" key="1">
    <citation type="submission" date="2021-06" db="EMBL/GenBank/DDBJ databases">
        <title>Complete genome of Haloferula helveola possessing various polysaccharide degrading enzymes.</title>
        <authorList>
            <person name="Takami H."/>
            <person name="Huang C."/>
            <person name="Hamasaki K."/>
        </authorList>
    </citation>
    <scope>NUCLEOTIDE SEQUENCE [LARGE SCALE GENOMIC DNA]</scope>
    <source>
        <strain evidence="3 4">CN-1</strain>
    </source>
</reference>
<evidence type="ECO:0000313" key="4">
    <source>
        <dbReference type="Proteomes" id="UP001374893"/>
    </source>
</evidence>
<keyword evidence="2" id="KW-0472">Membrane</keyword>
<evidence type="ECO:0000256" key="2">
    <source>
        <dbReference type="SAM" id="Phobius"/>
    </source>
</evidence>
<protein>
    <submittedName>
        <fullName evidence="3">Uncharacterized protein</fullName>
    </submittedName>
</protein>
<sequence>MKSSALMLKPTVLYGVGALLLILVILLVVLRSINGSDVSSKIGGGTPDEGRMSEVERAENRDAPLSPKSAARTAPANRDESRPWEVNREGNLGDRESRGFVLLDGSGKVTARAIEMAGLETDDIDAVESALADAWKKMSAAMASRARFDATSSDAENRVFVYRVASFPSEGDAALEAMYQNFADTFGADSAAILMRGFDPWQHFGNFGKYEIEVRYEPNTFRPQIYGETNTRIRFFDPATGKEAGGASSLESETIANYIGQFTDLVKDR</sequence>
<keyword evidence="2" id="KW-1133">Transmembrane helix</keyword>
<evidence type="ECO:0000256" key="1">
    <source>
        <dbReference type="SAM" id="MobiDB-lite"/>
    </source>
</evidence>
<feature type="region of interest" description="Disordered" evidence="1">
    <location>
        <begin position="39"/>
        <end position="91"/>
    </location>
</feature>
<evidence type="ECO:0000313" key="3">
    <source>
        <dbReference type="EMBL" id="BCX46274.1"/>
    </source>
</evidence>
<organism evidence="3 4">
    <name type="scientific">Haloferula helveola</name>
    <dbReference type="NCBI Taxonomy" id="490095"/>
    <lineage>
        <taxon>Bacteria</taxon>
        <taxon>Pseudomonadati</taxon>
        <taxon>Verrucomicrobiota</taxon>
        <taxon>Verrucomicrobiia</taxon>
        <taxon>Verrucomicrobiales</taxon>
        <taxon>Verrucomicrobiaceae</taxon>
        <taxon>Haloferula</taxon>
    </lineage>
</organism>
<gene>
    <name evidence="3" type="ORF">HAHE_01820</name>
</gene>